<dbReference type="Pfam" id="PF00651">
    <property type="entry name" value="BTB"/>
    <property type="match status" value="1"/>
</dbReference>
<dbReference type="SUPFAM" id="SSF54695">
    <property type="entry name" value="POZ domain"/>
    <property type="match status" value="1"/>
</dbReference>
<dbReference type="RefSeq" id="XP_027616112.1">
    <property type="nucleotide sequence ID" value="XM_027760311.1"/>
</dbReference>
<reference evidence="3 4" key="1">
    <citation type="journal article" date="2018" name="Sci. Rep.">
        <title>Genome sequence of the cauliflower mushroom Sparassis crispa (Hanabiratake) and its association with beneficial usage.</title>
        <authorList>
            <person name="Kiyama R."/>
            <person name="Furutani Y."/>
            <person name="Kawaguchi K."/>
            <person name="Nakanishi T."/>
        </authorList>
    </citation>
    <scope>NUCLEOTIDE SEQUENCE [LARGE SCALE GENOMIC DNA]</scope>
</reference>
<dbReference type="InterPro" id="IPR000210">
    <property type="entry name" value="BTB/POZ_dom"/>
</dbReference>
<dbReference type="OrthoDB" id="3157337at2759"/>
<dbReference type="PROSITE" id="PS50097">
    <property type="entry name" value="BTB"/>
    <property type="match status" value="1"/>
</dbReference>
<feature type="region of interest" description="Disordered" evidence="1">
    <location>
        <begin position="482"/>
        <end position="505"/>
    </location>
</feature>
<proteinExistence type="predicted"/>
<feature type="domain" description="BTB" evidence="2">
    <location>
        <begin position="98"/>
        <end position="171"/>
    </location>
</feature>
<dbReference type="Gene3D" id="3.30.710.10">
    <property type="entry name" value="Potassium Channel Kv1.1, Chain A"/>
    <property type="match status" value="1"/>
</dbReference>
<dbReference type="AlphaFoldDB" id="A0A401GSQ4"/>
<comment type="caution">
    <text evidence="3">The sequence shown here is derived from an EMBL/GenBank/DDBJ whole genome shotgun (WGS) entry which is preliminary data.</text>
</comment>
<evidence type="ECO:0000313" key="3">
    <source>
        <dbReference type="EMBL" id="GBE85199.1"/>
    </source>
</evidence>
<gene>
    <name evidence="3" type="ORF">SCP_0703850</name>
</gene>
<sequence>MDAVDIPNLAAVQLNDPTPLPDAAQTEAQVDHHGVTPVSEIEPPRKRQRTANVLEAPDSTSALMSGSTTESMLGAEPKTGAGLLPEPVRDEAYYIDCADCVIRVENTLFRVHRFLLARDGSAFQDMFTLPPPTAGGEGASDAHPIVLWDERASDFRLLVSVLYALPSELQAYTAPGASLPRLLTLVHMTHKYHFLTTEAWALAALHGAFQQAVAQQQQQRALTSRTLSRTLDVALRADHTRLVVGAAEAWTARVRTRALPAACALAFVDAHPYAGWAPPQSVGEGVGADVARALWAFRSAAHYVALMEVQTDFTLPGPPAAPSSPASIAPPALSSAPPDARIHAEDAEEEDGPPPVLTPEQKRRLLSGHFALARRWAALCAGAPPGFARPEGCTYHVRGCVETWAGAWRDALGAAGGSGDAADVLGRLGAVERAVEGSAEVRVGLTPACRREALGALRRWRGEVEEWVGGCYSPIVEHGSLPKTPGGSVSKRHVDTPEHMDDGPQELEGRRRLYDAALHAAQASIAL</sequence>
<dbReference type="InParanoid" id="A0A401GSQ4"/>
<feature type="region of interest" description="Disordered" evidence="1">
    <location>
        <begin position="317"/>
        <end position="359"/>
    </location>
</feature>
<evidence type="ECO:0000259" key="2">
    <source>
        <dbReference type="PROSITE" id="PS50097"/>
    </source>
</evidence>
<feature type="compositionally biased region" description="Polar residues" evidence="1">
    <location>
        <begin position="58"/>
        <end position="71"/>
    </location>
</feature>
<dbReference type="Proteomes" id="UP000287166">
    <property type="component" value="Unassembled WGS sequence"/>
</dbReference>
<evidence type="ECO:0000256" key="1">
    <source>
        <dbReference type="SAM" id="MobiDB-lite"/>
    </source>
</evidence>
<keyword evidence="4" id="KW-1185">Reference proteome</keyword>
<evidence type="ECO:0000313" key="4">
    <source>
        <dbReference type="Proteomes" id="UP000287166"/>
    </source>
</evidence>
<dbReference type="GeneID" id="38782116"/>
<dbReference type="InterPro" id="IPR011333">
    <property type="entry name" value="SKP1/BTB/POZ_sf"/>
</dbReference>
<protein>
    <recommendedName>
        <fullName evidence="2">BTB domain-containing protein</fullName>
    </recommendedName>
</protein>
<accession>A0A401GSQ4</accession>
<dbReference type="EMBL" id="BFAD01000007">
    <property type="protein sequence ID" value="GBE85199.1"/>
    <property type="molecule type" value="Genomic_DNA"/>
</dbReference>
<organism evidence="3 4">
    <name type="scientific">Sparassis crispa</name>
    <dbReference type="NCBI Taxonomy" id="139825"/>
    <lineage>
        <taxon>Eukaryota</taxon>
        <taxon>Fungi</taxon>
        <taxon>Dikarya</taxon>
        <taxon>Basidiomycota</taxon>
        <taxon>Agaricomycotina</taxon>
        <taxon>Agaricomycetes</taxon>
        <taxon>Polyporales</taxon>
        <taxon>Sparassidaceae</taxon>
        <taxon>Sparassis</taxon>
    </lineage>
</organism>
<feature type="compositionally biased region" description="Low complexity" evidence="1">
    <location>
        <begin position="323"/>
        <end position="339"/>
    </location>
</feature>
<name>A0A401GSQ4_9APHY</name>
<feature type="region of interest" description="Disordered" evidence="1">
    <location>
        <begin position="1"/>
        <end position="82"/>
    </location>
</feature>
<feature type="compositionally biased region" description="Basic and acidic residues" evidence="1">
    <location>
        <begin position="492"/>
        <end position="505"/>
    </location>
</feature>
<dbReference type="CDD" id="cd18186">
    <property type="entry name" value="BTB_POZ_ZBTB_KLHL-like"/>
    <property type="match status" value="1"/>
</dbReference>